<feature type="transmembrane region" description="Helical" evidence="6">
    <location>
        <begin position="257"/>
        <end position="282"/>
    </location>
</feature>
<dbReference type="EMBL" id="JACHEG010000006">
    <property type="protein sequence ID" value="MBB6164609.1"/>
    <property type="molecule type" value="Genomic_DNA"/>
</dbReference>
<feature type="transmembrane region" description="Helical" evidence="6">
    <location>
        <begin position="65"/>
        <end position="85"/>
    </location>
</feature>
<feature type="transmembrane region" description="Helical" evidence="6">
    <location>
        <begin position="215"/>
        <end position="237"/>
    </location>
</feature>
<keyword evidence="3 6" id="KW-0812">Transmembrane</keyword>
<feature type="transmembrane region" description="Helical" evidence="6">
    <location>
        <begin position="154"/>
        <end position="174"/>
    </location>
</feature>
<organism evidence="7 8">
    <name type="scientific">Rhizobium wenxiniae</name>
    <dbReference type="NCBI Taxonomy" id="1737357"/>
    <lineage>
        <taxon>Bacteria</taxon>
        <taxon>Pseudomonadati</taxon>
        <taxon>Pseudomonadota</taxon>
        <taxon>Alphaproteobacteria</taxon>
        <taxon>Hyphomicrobiales</taxon>
        <taxon>Rhizobiaceae</taxon>
        <taxon>Rhizobium/Agrobacterium group</taxon>
        <taxon>Rhizobium</taxon>
    </lineage>
</organism>
<keyword evidence="8" id="KW-1185">Reference proteome</keyword>
<dbReference type="InterPro" id="IPR019108">
    <property type="entry name" value="Caa3_assmbl_CtaG-rel"/>
</dbReference>
<dbReference type="Pfam" id="PF09678">
    <property type="entry name" value="Caa3_CtaG"/>
    <property type="match status" value="1"/>
</dbReference>
<feature type="transmembrane region" description="Helical" evidence="6">
    <location>
        <begin position="186"/>
        <end position="203"/>
    </location>
</feature>
<comment type="caution">
    <text evidence="7">The sequence shown here is derived from an EMBL/GenBank/DDBJ whole genome shotgun (WGS) entry which is preliminary data.</text>
</comment>
<reference evidence="7 8" key="1">
    <citation type="submission" date="2020-08" db="EMBL/GenBank/DDBJ databases">
        <title>Genomic Encyclopedia of Type Strains, Phase IV (KMG-IV): sequencing the most valuable type-strain genomes for metagenomic binning, comparative biology and taxonomic classification.</title>
        <authorList>
            <person name="Goeker M."/>
        </authorList>
    </citation>
    <scope>NUCLEOTIDE SEQUENCE [LARGE SCALE GENOMIC DNA]</scope>
    <source>
        <strain evidence="7 8">DSM 100734</strain>
    </source>
</reference>
<protein>
    <submittedName>
        <fullName evidence="7">Cytochrome c oxidase assembly factor CtaG</fullName>
    </submittedName>
</protein>
<dbReference type="AlphaFoldDB" id="A0A7W9Y9T1"/>
<accession>A0A7W9Y9T1</accession>
<evidence type="ECO:0000256" key="5">
    <source>
        <dbReference type="ARBA" id="ARBA00023136"/>
    </source>
</evidence>
<feature type="transmembrane region" description="Helical" evidence="6">
    <location>
        <begin position="35"/>
        <end position="53"/>
    </location>
</feature>
<comment type="subcellular location">
    <subcellularLocation>
        <location evidence="1">Cell membrane</location>
        <topology evidence="1">Multi-pass membrane protein</topology>
    </subcellularLocation>
</comment>
<evidence type="ECO:0000256" key="1">
    <source>
        <dbReference type="ARBA" id="ARBA00004651"/>
    </source>
</evidence>
<sequence>MREMIVVLMIVMEISPASAHGKDAHSSGATWTFDPWIVAPLAIMAAAYAFGSVKILRRTALGDGAFALQLGFFVSGWAALAAALTSPLHWLGEHLFTFHMIEHEVVMAVSAPLLALSRPVSAFVWALPRRGRHIAGAAMNSAVMRRIWDWSTRGLNATLMHGVAIWAWHLPWLFDASVTDINLHRLQHLSFLLTALLFWWSILWRCSRGLAAWHLFLTMLHTGILGALMALAPRVLYVAQTADALAWGLTPLQDQQLAGMLMWVPTGTVYAGAALIMLALWIKASGSRDFSHV</sequence>
<gene>
    <name evidence="7" type="ORF">HNQ72_004454</name>
</gene>
<evidence type="ECO:0000256" key="4">
    <source>
        <dbReference type="ARBA" id="ARBA00022989"/>
    </source>
</evidence>
<proteinExistence type="predicted"/>
<feature type="transmembrane region" description="Helical" evidence="6">
    <location>
        <begin position="105"/>
        <end position="127"/>
    </location>
</feature>
<keyword evidence="2" id="KW-1003">Cell membrane</keyword>
<keyword evidence="5 6" id="KW-0472">Membrane</keyword>
<dbReference type="Proteomes" id="UP000547879">
    <property type="component" value="Unassembled WGS sequence"/>
</dbReference>
<evidence type="ECO:0000313" key="7">
    <source>
        <dbReference type="EMBL" id="MBB6164609.1"/>
    </source>
</evidence>
<dbReference type="GO" id="GO:0005886">
    <property type="term" value="C:plasma membrane"/>
    <property type="evidence" value="ECO:0007669"/>
    <property type="project" value="UniProtKB-SubCell"/>
</dbReference>
<evidence type="ECO:0000313" key="8">
    <source>
        <dbReference type="Proteomes" id="UP000547879"/>
    </source>
</evidence>
<evidence type="ECO:0000256" key="2">
    <source>
        <dbReference type="ARBA" id="ARBA00022475"/>
    </source>
</evidence>
<evidence type="ECO:0000256" key="6">
    <source>
        <dbReference type="SAM" id="Phobius"/>
    </source>
</evidence>
<dbReference type="RefSeq" id="WP_183995281.1">
    <property type="nucleotide sequence ID" value="NZ_BMHW01000005.1"/>
</dbReference>
<name>A0A7W9Y9T1_9HYPH</name>
<keyword evidence="4 6" id="KW-1133">Transmembrane helix</keyword>
<evidence type="ECO:0000256" key="3">
    <source>
        <dbReference type="ARBA" id="ARBA00022692"/>
    </source>
</evidence>